<dbReference type="InterPro" id="IPR005194">
    <property type="entry name" value="Glyco_hydro_65_C"/>
</dbReference>
<dbReference type="InterPro" id="IPR005195">
    <property type="entry name" value="Glyco_hydro_65_M"/>
</dbReference>
<dbReference type="Pfam" id="PF03636">
    <property type="entry name" value="Glyco_hydro_65N"/>
    <property type="match status" value="1"/>
</dbReference>
<evidence type="ECO:0000313" key="9">
    <source>
        <dbReference type="EMBL" id="GAA3357782.1"/>
    </source>
</evidence>
<organism evidence="9 10">
    <name type="scientific">Saccharopolyspora gregorii</name>
    <dbReference type="NCBI Taxonomy" id="33914"/>
    <lineage>
        <taxon>Bacteria</taxon>
        <taxon>Bacillati</taxon>
        <taxon>Actinomycetota</taxon>
        <taxon>Actinomycetes</taxon>
        <taxon>Pseudonocardiales</taxon>
        <taxon>Pseudonocardiaceae</taxon>
        <taxon>Saccharopolyspora</taxon>
    </lineage>
</organism>
<dbReference type="InterPro" id="IPR008928">
    <property type="entry name" value="6-hairpin_glycosidase_sf"/>
</dbReference>
<keyword evidence="10" id="KW-1185">Reference proteome</keyword>
<dbReference type="EMBL" id="BAAAYK010000038">
    <property type="protein sequence ID" value="GAA3357782.1"/>
    <property type="molecule type" value="Genomic_DNA"/>
</dbReference>
<dbReference type="InterPro" id="IPR005196">
    <property type="entry name" value="Glyco_hydro_65_N"/>
</dbReference>
<dbReference type="Pfam" id="PF03632">
    <property type="entry name" value="Glyco_hydro_65m"/>
    <property type="match status" value="1"/>
</dbReference>
<gene>
    <name evidence="9" type="ORF">GCM10020366_27210</name>
</gene>
<evidence type="ECO:0000256" key="4">
    <source>
        <dbReference type="ARBA" id="ARBA00023295"/>
    </source>
</evidence>
<feature type="region of interest" description="Disordered" evidence="5">
    <location>
        <begin position="807"/>
        <end position="828"/>
    </location>
</feature>
<name>A0ABP6RRV7_9PSEU</name>
<dbReference type="SUPFAM" id="SSF74650">
    <property type="entry name" value="Galactose mutarotase-like"/>
    <property type="match status" value="1"/>
</dbReference>
<dbReference type="GO" id="GO:0016787">
    <property type="term" value="F:hydrolase activity"/>
    <property type="evidence" value="ECO:0007669"/>
    <property type="project" value="UniProtKB-KW"/>
</dbReference>
<proteinExistence type="inferred from homology"/>
<keyword evidence="9" id="KW-0378">Hydrolase</keyword>
<feature type="domain" description="Glycoside hydrolase family 65 C-terminal" evidence="7">
    <location>
        <begin position="724"/>
        <end position="772"/>
    </location>
</feature>
<dbReference type="Gene3D" id="2.70.98.40">
    <property type="entry name" value="Glycoside hydrolase, family 65, N-terminal domain"/>
    <property type="match status" value="1"/>
</dbReference>
<dbReference type="SUPFAM" id="SSF48208">
    <property type="entry name" value="Six-hairpin glycosidases"/>
    <property type="match status" value="1"/>
</dbReference>
<evidence type="ECO:0000259" key="7">
    <source>
        <dbReference type="Pfam" id="PF03633"/>
    </source>
</evidence>
<dbReference type="RefSeq" id="WP_344926750.1">
    <property type="nucleotide sequence ID" value="NZ_BAAAYK010000038.1"/>
</dbReference>
<evidence type="ECO:0000313" key="10">
    <source>
        <dbReference type="Proteomes" id="UP001500483"/>
    </source>
</evidence>
<dbReference type="InterPro" id="IPR012341">
    <property type="entry name" value="6hp_glycosidase-like_sf"/>
</dbReference>
<accession>A0ABP6RRV7</accession>
<keyword evidence="4" id="KW-0326">Glycosidase</keyword>
<evidence type="ECO:0000256" key="5">
    <source>
        <dbReference type="SAM" id="MobiDB-lite"/>
    </source>
</evidence>
<comment type="similarity">
    <text evidence="1">Belongs to the glycosyl hydrolase 65 family.</text>
</comment>
<dbReference type="Gene3D" id="1.50.10.10">
    <property type="match status" value="1"/>
</dbReference>
<reference evidence="10" key="1">
    <citation type="journal article" date="2019" name="Int. J. Syst. Evol. Microbiol.">
        <title>The Global Catalogue of Microorganisms (GCM) 10K type strain sequencing project: providing services to taxonomists for standard genome sequencing and annotation.</title>
        <authorList>
            <consortium name="The Broad Institute Genomics Platform"/>
            <consortium name="The Broad Institute Genome Sequencing Center for Infectious Disease"/>
            <person name="Wu L."/>
            <person name="Ma J."/>
        </authorList>
    </citation>
    <scope>NUCLEOTIDE SEQUENCE [LARGE SCALE GENOMIC DNA]</scope>
    <source>
        <strain evidence="10">JCM 9687</strain>
    </source>
</reference>
<dbReference type="Gene3D" id="2.60.420.10">
    <property type="entry name" value="Maltose phosphorylase, domain 3"/>
    <property type="match status" value="1"/>
</dbReference>
<evidence type="ECO:0000256" key="2">
    <source>
        <dbReference type="ARBA" id="ARBA00022676"/>
    </source>
</evidence>
<dbReference type="InterPro" id="IPR011013">
    <property type="entry name" value="Gal_mutarotase_sf_dom"/>
</dbReference>
<feature type="domain" description="Glycoside hydrolase family 65 N-terminal" evidence="8">
    <location>
        <begin position="10"/>
        <end position="264"/>
    </location>
</feature>
<dbReference type="PIRSF" id="PIRSF036289">
    <property type="entry name" value="Glycosyl_hydrolase_malt_phosph"/>
    <property type="match status" value="1"/>
</dbReference>
<sequence length="828" mass="92975">MTDDRAWTFSGFDPADEGRREALCVLGNGYFATRGAAPEAEDDGVHYPGTYAAGCYDRRTAEVAGQEITTESMVNLPNWLPLTFRFDDGDWFDLSRCTLLEHEIALDLERGLLSRRCRFRDRAGHTTTLTQRRIVHMGLPHLAALETTLVPEDHSSTITFRSGLDGRVRNTGVARYEALEGAHLTGFEVHEHSPETLGLRARTAWSRIEVAEAARTRVRTDGREPNVPRTTVVEADRIAHELVVAARPGERVVIEKVVALHTSRDRAISEPAAESAELVAEAGGFESLLGTHQAAWLKSWRAFRCGIRGAGDIRRAVRLHLFHLLQTISPNSADLDVGVPARGLHGEAYRGHVFWDELFVLPVLALRAADEARALLLYRYRRLHQARSAARRAGRAGAMFPWQSGSNGREESQRLHLNPRSRRWLTDDTHLQRHIGIAIAYNTWHYYQSTADTAFLRDFGAELILDITRFAAGLARYDPSRDRYVVEGVVGPDEYHTAYPGAATAGIDNNAYTNVMLAWLCRTAVRVLTVLAPERRRELMAELGLREPEIARWKRLSRKLFVPFHDGIPSQFEGYHELAELDWHGYRRRYGDIRRLDRILEAEGDDPNRYQASKQADVLMLFYLLSAEELRDVLAGLGYPFPAHRIPETIEHYLRRTSHGSTLSSVVHAWVLARSDRQRAWEHFHRVLEADVHDTRGGSTREGVHLAAMAGTIDLLQRCFAGVEARQEALRLNPCWPPELGELELDLRYREHPVSLSVTGRTAVVRVGRGGPTGGSIRCACGDCEVELAPGDGATFRWERGEAARVRVRRDRTGPGTATADRRNRSAG</sequence>
<dbReference type="Pfam" id="PF03633">
    <property type="entry name" value="Glyco_hydro_65C"/>
    <property type="match status" value="1"/>
</dbReference>
<evidence type="ECO:0000256" key="1">
    <source>
        <dbReference type="ARBA" id="ARBA00006768"/>
    </source>
</evidence>
<protein>
    <submittedName>
        <fullName evidence="9">Glycosyl hydrolase family 65 protein</fullName>
    </submittedName>
</protein>
<feature type="domain" description="Glycoside hydrolase family 65 central catalytic" evidence="6">
    <location>
        <begin position="318"/>
        <end position="713"/>
    </location>
</feature>
<dbReference type="PANTHER" id="PTHR11051">
    <property type="entry name" value="GLYCOSYL HYDROLASE-RELATED"/>
    <property type="match status" value="1"/>
</dbReference>
<evidence type="ECO:0000259" key="8">
    <source>
        <dbReference type="Pfam" id="PF03636"/>
    </source>
</evidence>
<dbReference type="InterPro" id="IPR017045">
    <property type="entry name" value="Malt_Pase/Glycosyl_Hdrlase"/>
</dbReference>
<dbReference type="PANTHER" id="PTHR11051:SF8">
    <property type="entry name" value="PROTEIN-GLUCOSYLGALACTOSYLHYDROXYLYSINE GLUCOSIDASE"/>
    <property type="match status" value="1"/>
</dbReference>
<comment type="caution">
    <text evidence="9">The sequence shown here is derived from an EMBL/GenBank/DDBJ whole genome shotgun (WGS) entry which is preliminary data.</text>
</comment>
<keyword evidence="3" id="KW-0808">Transferase</keyword>
<evidence type="ECO:0000259" key="6">
    <source>
        <dbReference type="Pfam" id="PF03632"/>
    </source>
</evidence>
<evidence type="ECO:0000256" key="3">
    <source>
        <dbReference type="ARBA" id="ARBA00022679"/>
    </source>
</evidence>
<dbReference type="InterPro" id="IPR037018">
    <property type="entry name" value="GH65_N"/>
</dbReference>
<dbReference type="Proteomes" id="UP001500483">
    <property type="component" value="Unassembled WGS sequence"/>
</dbReference>
<keyword evidence="2" id="KW-0328">Glycosyltransferase</keyword>